<dbReference type="EMBL" id="BMFK01000001">
    <property type="protein sequence ID" value="GGE63843.1"/>
    <property type="molecule type" value="Genomic_DNA"/>
</dbReference>
<evidence type="ECO:0000256" key="1">
    <source>
        <dbReference type="SAM" id="Phobius"/>
    </source>
</evidence>
<dbReference type="RefSeq" id="WP_188387541.1">
    <property type="nucleotide sequence ID" value="NZ_BMFK01000001.1"/>
</dbReference>
<dbReference type="AlphaFoldDB" id="A0A917EPX9"/>
<keyword evidence="1" id="KW-0812">Transmembrane</keyword>
<dbReference type="Pfam" id="PF14079">
    <property type="entry name" value="DUF4260"/>
    <property type="match status" value="1"/>
</dbReference>
<protein>
    <recommendedName>
        <fullName evidence="4">DUF4260 domain-containing protein</fullName>
    </recommendedName>
</protein>
<dbReference type="InterPro" id="IPR025356">
    <property type="entry name" value="DUF4260"/>
</dbReference>
<evidence type="ECO:0008006" key="4">
    <source>
        <dbReference type="Google" id="ProtNLM"/>
    </source>
</evidence>
<dbReference type="Proteomes" id="UP000605259">
    <property type="component" value="Unassembled WGS sequence"/>
</dbReference>
<reference evidence="2" key="2">
    <citation type="submission" date="2020-09" db="EMBL/GenBank/DDBJ databases">
        <authorList>
            <person name="Sun Q."/>
            <person name="Zhou Y."/>
        </authorList>
    </citation>
    <scope>NUCLEOTIDE SEQUENCE</scope>
    <source>
        <strain evidence="2">CGMCC 1.12698</strain>
    </source>
</reference>
<keyword evidence="3" id="KW-1185">Reference proteome</keyword>
<feature type="transmembrane region" description="Helical" evidence="1">
    <location>
        <begin position="5"/>
        <end position="22"/>
    </location>
</feature>
<organism evidence="2 3">
    <name type="scientific">Priestia taiwanensis</name>
    <dbReference type="NCBI Taxonomy" id="1347902"/>
    <lineage>
        <taxon>Bacteria</taxon>
        <taxon>Bacillati</taxon>
        <taxon>Bacillota</taxon>
        <taxon>Bacilli</taxon>
        <taxon>Bacillales</taxon>
        <taxon>Bacillaceae</taxon>
        <taxon>Priestia</taxon>
    </lineage>
</organism>
<comment type="caution">
    <text evidence="2">The sequence shown here is derived from an EMBL/GenBank/DDBJ whole genome shotgun (WGS) entry which is preliminary data.</text>
</comment>
<accession>A0A917EPX9</accession>
<keyword evidence="1" id="KW-1133">Transmembrane helix</keyword>
<evidence type="ECO:0000313" key="3">
    <source>
        <dbReference type="Proteomes" id="UP000605259"/>
    </source>
</evidence>
<feature type="transmembrane region" description="Helical" evidence="1">
    <location>
        <begin position="55"/>
        <end position="73"/>
    </location>
</feature>
<name>A0A917EPX9_9BACI</name>
<feature type="transmembrane region" description="Helical" evidence="1">
    <location>
        <begin position="28"/>
        <end position="48"/>
    </location>
</feature>
<evidence type="ECO:0000313" key="2">
    <source>
        <dbReference type="EMBL" id="GGE63843.1"/>
    </source>
</evidence>
<sequence>MVKKLIHVEGLVVLFVAMYMYYINDFSWWLFILLLLAPDLSALAYLLNVRLGAQVYNLFHTYAVSVLVTLIGVAVELDLMYMIGLIWTAHIGMDRLLGYGLKYSSSFKETHMQKI</sequence>
<feature type="transmembrane region" description="Helical" evidence="1">
    <location>
        <begin position="79"/>
        <end position="98"/>
    </location>
</feature>
<reference evidence="2" key="1">
    <citation type="journal article" date="2014" name="Int. J. Syst. Evol. Microbiol.">
        <title>Complete genome sequence of Corynebacterium casei LMG S-19264T (=DSM 44701T), isolated from a smear-ripened cheese.</title>
        <authorList>
            <consortium name="US DOE Joint Genome Institute (JGI-PGF)"/>
            <person name="Walter F."/>
            <person name="Albersmeier A."/>
            <person name="Kalinowski J."/>
            <person name="Ruckert C."/>
        </authorList>
    </citation>
    <scope>NUCLEOTIDE SEQUENCE</scope>
    <source>
        <strain evidence="2">CGMCC 1.12698</strain>
    </source>
</reference>
<gene>
    <name evidence="2" type="ORF">GCM10007140_12590</name>
</gene>
<keyword evidence="1" id="KW-0472">Membrane</keyword>
<proteinExistence type="predicted"/>